<feature type="domain" description="Signal transduction histidine kinase HWE region" evidence="8">
    <location>
        <begin position="166"/>
        <end position="248"/>
    </location>
</feature>
<dbReference type="Proteomes" id="UP001265259">
    <property type="component" value="Unassembled WGS sequence"/>
</dbReference>
<dbReference type="EC" id="2.7.13.3" evidence="2"/>
<protein>
    <recommendedName>
        <fullName evidence="2">histidine kinase</fullName>
        <ecNumber evidence="2">2.7.13.3</ecNumber>
    </recommendedName>
</protein>
<keyword evidence="7" id="KW-0067">ATP-binding</keyword>
<evidence type="ECO:0000256" key="3">
    <source>
        <dbReference type="ARBA" id="ARBA00022553"/>
    </source>
</evidence>
<gene>
    <name evidence="9" type="ORF">RM543_17300</name>
</gene>
<dbReference type="Gene3D" id="3.30.565.10">
    <property type="entry name" value="Histidine kinase-like ATPase, C-terminal domain"/>
    <property type="match status" value="1"/>
</dbReference>
<evidence type="ECO:0000259" key="8">
    <source>
        <dbReference type="SMART" id="SM00911"/>
    </source>
</evidence>
<evidence type="ECO:0000256" key="5">
    <source>
        <dbReference type="ARBA" id="ARBA00022741"/>
    </source>
</evidence>
<keyword evidence="6 9" id="KW-0418">Kinase</keyword>
<dbReference type="PANTHER" id="PTHR41523">
    <property type="entry name" value="TWO-COMPONENT SYSTEM SENSOR PROTEIN"/>
    <property type="match status" value="1"/>
</dbReference>
<accession>A0ABU3DL76</accession>
<evidence type="ECO:0000256" key="2">
    <source>
        <dbReference type="ARBA" id="ARBA00012438"/>
    </source>
</evidence>
<organism evidence="9 10">
    <name type="scientific">Tropicimonas omnivorans</name>
    <dbReference type="NCBI Taxonomy" id="3075590"/>
    <lineage>
        <taxon>Bacteria</taxon>
        <taxon>Pseudomonadati</taxon>
        <taxon>Pseudomonadota</taxon>
        <taxon>Alphaproteobacteria</taxon>
        <taxon>Rhodobacterales</taxon>
        <taxon>Roseobacteraceae</taxon>
        <taxon>Tropicimonas</taxon>
    </lineage>
</organism>
<keyword evidence="4 9" id="KW-0808">Transferase</keyword>
<dbReference type="GO" id="GO:0004673">
    <property type="term" value="F:protein histidine kinase activity"/>
    <property type="evidence" value="ECO:0007669"/>
    <property type="project" value="UniProtKB-EC"/>
</dbReference>
<dbReference type="Pfam" id="PF07536">
    <property type="entry name" value="HWE_HK"/>
    <property type="match status" value="1"/>
</dbReference>
<dbReference type="PANTHER" id="PTHR41523:SF7">
    <property type="entry name" value="HISTIDINE KINASE"/>
    <property type="match status" value="1"/>
</dbReference>
<sequence length="358" mass="38606">MDGPPEDIGCEMAARRIVIHAPFGRDASVLHELVEAAGLIPVPADEPEALRRILDGECGVLLVTQEGLGPKTGAMLADVLADQPIWSALPVLALLSDVSRPPPALAALEAGAAGGEVIVLERPCRAVTIRSALRSQSLSRERQHKVRDQLAELAESRTHLRFLLSELDHRSKNLLSKVLSIFSLTRREATDLDNFATAFESRVRALATAHDLLGGGNAAPASITALVERALAAYLGENGQRIQYEGPDLTLWSKGAMTLAMAFYELATNAAKYGALSQPEGRVSLTWRLEGDPAEFFIEWRESGGPRVAEPTRSSFGTDLLRTIAPAELSGDAEMIYAPEGLIWRLRAPYLHGGGETH</sequence>
<comment type="catalytic activity">
    <reaction evidence="1">
        <text>ATP + protein L-histidine = ADP + protein N-phospho-L-histidine.</text>
        <dbReference type="EC" id="2.7.13.3"/>
    </reaction>
</comment>
<comment type="caution">
    <text evidence="9">The sequence shown here is derived from an EMBL/GenBank/DDBJ whole genome shotgun (WGS) entry which is preliminary data.</text>
</comment>
<dbReference type="RefSeq" id="WP_311693960.1">
    <property type="nucleotide sequence ID" value="NZ_JAVRHL010000005.1"/>
</dbReference>
<evidence type="ECO:0000256" key="6">
    <source>
        <dbReference type="ARBA" id="ARBA00022777"/>
    </source>
</evidence>
<evidence type="ECO:0000256" key="1">
    <source>
        <dbReference type="ARBA" id="ARBA00000085"/>
    </source>
</evidence>
<dbReference type="InterPro" id="IPR011102">
    <property type="entry name" value="Sig_transdc_His_kinase_HWE"/>
</dbReference>
<evidence type="ECO:0000313" key="9">
    <source>
        <dbReference type="EMBL" id="MDT0684441.1"/>
    </source>
</evidence>
<dbReference type="InterPro" id="IPR036890">
    <property type="entry name" value="HATPase_C_sf"/>
</dbReference>
<reference evidence="9 10" key="1">
    <citation type="submission" date="2023-09" db="EMBL/GenBank/DDBJ databases">
        <authorList>
            <person name="Rey-Velasco X."/>
        </authorList>
    </citation>
    <scope>NUCLEOTIDE SEQUENCE [LARGE SCALE GENOMIC DNA]</scope>
    <source>
        <strain evidence="9 10">F158</strain>
    </source>
</reference>
<keyword evidence="3" id="KW-0597">Phosphoprotein</keyword>
<keyword evidence="5" id="KW-0547">Nucleotide-binding</keyword>
<evidence type="ECO:0000256" key="7">
    <source>
        <dbReference type="ARBA" id="ARBA00022840"/>
    </source>
</evidence>
<dbReference type="SMART" id="SM00911">
    <property type="entry name" value="HWE_HK"/>
    <property type="match status" value="1"/>
</dbReference>
<dbReference type="EMBL" id="JAVRHL010000005">
    <property type="protein sequence ID" value="MDT0684441.1"/>
    <property type="molecule type" value="Genomic_DNA"/>
</dbReference>
<proteinExistence type="predicted"/>
<keyword evidence="10" id="KW-1185">Reference proteome</keyword>
<dbReference type="SUPFAM" id="SSF55874">
    <property type="entry name" value="ATPase domain of HSP90 chaperone/DNA topoisomerase II/histidine kinase"/>
    <property type="match status" value="1"/>
</dbReference>
<evidence type="ECO:0000256" key="4">
    <source>
        <dbReference type="ARBA" id="ARBA00022679"/>
    </source>
</evidence>
<name>A0ABU3DL76_9RHOB</name>
<evidence type="ECO:0000313" key="10">
    <source>
        <dbReference type="Proteomes" id="UP001265259"/>
    </source>
</evidence>